<evidence type="ECO:0000313" key="2">
    <source>
        <dbReference type="Proteomes" id="UP001238163"/>
    </source>
</evidence>
<reference evidence="1" key="1">
    <citation type="submission" date="2023-07" db="EMBL/GenBank/DDBJ databases">
        <title>Genomic Encyclopedia of Type Strains, Phase IV (KMG-IV): sequencing the most valuable type-strain genomes for metagenomic binning, comparative biology and taxonomic classification.</title>
        <authorList>
            <person name="Goeker M."/>
        </authorList>
    </citation>
    <scope>NUCLEOTIDE SEQUENCE</scope>
    <source>
        <strain evidence="1">DSM 24202</strain>
    </source>
</reference>
<protein>
    <submittedName>
        <fullName evidence="1">NADH:ubiquinone oxidoreductase subunit E</fullName>
    </submittedName>
</protein>
<dbReference type="Gene3D" id="3.40.30.10">
    <property type="entry name" value="Glutaredoxin"/>
    <property type="match status" value="1"/>
</dbReference>
<evidence type="ECO:0000313" key="1">
    <source>
        <dbReference type="EMBL" id="MDQ0291525.1"/>
    </source>
</evidence>
<dbReference type="SUPFAM" id="SSF52833">
    <property type="entry name" value="Thioredoxin-like"/>
    <property type="match status" value="1"/>
</dbReference>
<proteinExistence type="predicted"/>
<comment type="caution">
    <text evidence="1">The sequence shown here is derived from an EMBL/GenBank/DDBJ whole genome shotgun (WGS) entry which is preliminary data.</text>
</comment>
<dbReference type="AlphaFoldDB" id="A0AAE3VJF9"/>
<sequence length="85" mass="9377">MSEILICMGSSCFARGNNRNLTVIQDFLKRNGLSDRVKLRGDLCHGNCKEGPNLVIDGVRYTEVDANACLDILKKHFAPDQPAKA</sequence>
<dbReference type="Pfam" id="PF01257">
    <property type="entry name" value="2Fe-2S_thioredx"/>
    <property type="match status" value="1"/>
</dbReference>
<dbReference type="Proteomes" id="UP001238163">
    <property type="component" value="Unassembled WGS sequence"/>
</dbReference>
<accession>A0AAE3VJF9</accession>
<dbReference type="EMBL" id="JAUSVL010000001">
    <property type="protein sequence ID" value="MDQ0291525.1"/>
    <property type="molecule type" value="Genomic_DNA"/>
</dbReference>
<gene>
    <name evidence="1" type="ORF">J3R75_003632</name>
</gene>
<organism evidence="1 2">
    <name type="scientific">Oligosphaera ethanolica</name>
    <dbReference type="NCBI Taxonomy" id="760260"/>
    <lineage>
        <taxon>Bacteria</taxon>
        <taxon>Pseudomonadati</taxon>
        <taxon>Lentisphaerota</taxon>
        <taxon>Oligosphaeria</taxon>
        <taxon>Oligosphaerales</taxon>
        <taxon>Oligosphaeraceae</taxon>
        <taxon>Oligosphaera</taxon>
    </lineage>
</organism>
<dbReference type="InterPro" id="IPR036249">
    <property type="entry name" value="Thioredoxin-like_sf"/>
</dbReference>
<name>A0AAE3VJF9_9BACT</name>
<dbReference type="CDD" id="cd02980">
    <property type="entry name" value="TRX_Fd_family"/>
    <property type="match status" value="1"/>
</dbReference>
<dbReference type="RefSeq" id="WP_307264434.1">
    <property type="nucleotide sequence ID" value="NZ_JAUSVL010000001.1"/>
</dbReference>
<keyword evidence="2" id="KW-1185">Reference proteome</keyword>